<dbReference type="InterPro" id="IPR013783">
    <property type="entry name" value="Ig-like_fold"/>
</dbReference>
<feature type="signal peptide" evidence="7">
    <location>
        <begin position="1"/>
        <end position="26"/>
    </location>
</feature>
<dbReference type="SUPFAM" id="SSF53300">
    <property type="entry name" value="vWA-like"/>
    <property type="match status" value="1"/>
</dbReference>
<evidence type="ECO:0000259" key="10">
    <source>
        <dbReference type="PROSITE" id="PS51158"/>
    </source>
</evidence>
<dbReference type="GO" id="GO:0004674">
    <property type="term" value="F:protein serine/threonine kinase activity"/>
    <property type="evidence" value="ECO:0007669"/>
    <property type="project" value="UniProtKB-KW"/>
</dbReference>
<dbReference type="InterPro" id="IPR002035">
    <property type="entry name" value="VWF_A"/>
</dbReference>
<dbReference type="PROSITE" id="PS51158">
    <property type="entry name" value="ALPHA_KINASE"/>
    <property type="match status" value="1"/>
</dbReference>
<dbReference type="SMART" id="SM00327">
    <property type="entry name" value="VWA"/>
    <property type="match status" value="1"/>
</dbReference>
<evidence type="ECO:0000313" key="12">
    <source>
        <dbReference type="Proteomes" id="UP000654075"/>
    </source>
</evidence>
<evidence type="ECO:0000256" key="7">
    <source>
        <dbReference type="SAM" id="SignalP"/>
    </source>
</evidence>
<dbReference type="CDD" id="cd04515">
    <property type="entry name" value="Alpha_kinase"/>
    <property type="match status" value="1"/>
</dbReference>
<evidence type="ECO:0008006" key="13">
    <source>
        <dbReference type="Google" id="ProtNLM"/>
    </source>
</evidence>
<reference evidence="11" key="1">
    <citation type="submission" date="2021-02" db="EMBL/GenBank/DDBJ databases">
        <authorList>
            <person name="Dougan E. K."/>
            <person name="Rhodes N."/>
            <person name="Thang M."/>
            <person name="Chan C."/>
        </authorList>
    </citation>
    <scope>NUCLEOTIDE SEQUENCE</scope>
</reference>
<dbReference type="PROSITE" id="PS50853">
    <property type="entry name" value="FN3"/>
    <property type="match status" value="6"/>
</dbReference>
<evidence type="ECO:0000256" key="4">
    <source>
        <dbReference type="ARBA" id="ARBA00022737"/>
    </source>
</evidence>
<feature type="domain" description="Fibronectin type-III" evidence="9">
    <location>
        <begin position="453"/>
        <end position="560"/>
    </location>
</feature>
<dbReference type="OrthoDB" id="422970at2759"/>
<proteinExistence type="predicted"/>
<dbReference type="PROSITE" id="PS50234">
    <property type="entry name" value="VWFA"/>
    <property type="match status" value="1"/>
</dbReference>
<sequence length="1667" mass="178758">MVSLPKVPSWFNLPGVLLAHFPPAMGEPPPAPQPPSLLPIGIDRIRVTWSTPKCSPPVTCCAVLLQQAGSEDWRPYDHALGKLGEFGCQGLGATVTECVVGGLSSDVEYRARVKFNNEVGWGSVSDSSTVAAIRAPPAPQPPSLLPVGSDRIRVTWSTPKCSPPVTGCAVLLQQAGAEDWRPYDHALGKLGEFGCKGLGATVTECVVGGLSSNAEYRAKVQFNNGVGWGSASASSTVAAIRAPPAPQPPSLLPGSDRIRVTWSTPKCSPPVTLQQAGSEDWRPYDHALGKLGEFGCKGLGATVTECVVGGLSSDVEYRARVKFNNEVGWGSASASSTVAAIRAPPALQPPSLLPVGSDRIRVTWSTPKCSPPVTFCAVLLQQAGSEDWRPYDHALGKLGEFGCKGLGATVTECVVGGLSSDVEYRARVKFNNEVGWGSASASSTVAAIRAPPALQPPSLLPVGSDRIRVTWSTPKCSPPVTFCAVLLQQAGSEDWRPYDHALGKLGEFGCKGLGATVTECVVGGLSSDVEYRARVQFNNEVGWGSRSDSSTVAAIRAPPAPQPPSLLPVGSDRIRVTWSTPKCSPSVTGCAVLLHQAGSVEWRPYDHTLGKLGEFGCQGLGATVTECVVGGLSSDVEYRAKVQFNSEVGWGSRSDSSTVAAIRAPPAPQPPSLLPIGSDRIRVTWSTPKCSPPVTGCAVLLQQAGSEDWRPYDHTLGKLGEFGCQGLGATVTECVVGGLAMDGEYKAKMQFRNEVAWGKVSAVSASVRLTPPSAAERPILQPLGADAIMITWSAPNCSPPPTSCSVCIRVVGSLVWLTFDHLSGKLMSKGGQPVACPTSRVVVTGLAVGCEYEACVKFENSLGWGPMSRASQPAKNPVRVSANDDEEEEQDEEEDAGEMDEDQFDAGAVKMFNGGTTKLALSEGQQVQGRDHGPGLHIIFVVDLSKSMGACDVTDSTDRRIDAVLGRALEFVGAHQHSVAAAKDTYSFITFSGTSEARFVHEQASFAFSQIAAWQEHKSLYPSGPTNYLVALEPILEMRSTCPGYGTRAILLSDGRPGDWSPSAVSWFQHKFLSDSSELELHTVGFGQDVLDFEVLQQMAQLGRGSFHVASLDQRQLQRAFTSISASITATRLKGTGTGTQGISPLSNNNRCERLLEFTTPLRANDRLRKGLQLRLERSTYIWDVATQDVKLKVTSSTTVVRRSQPHTKGSMRFIFAMQDESLSNDRMVAKESLFEVSSLESELCFVKSSEAAIYYAELFSQASGSLVSVLPCYLYTMSNRQCKKTNYQGMRSFCGEPYLPGVFVKWVGNFGFINSVEESEIPECFAHFTHFCSDGCLMVSDIQGVCQDGAYVLTDPQVLSTDQRFGRADLGEAGMSRFLEEHRCGNLCKFLGIDIASRARLQKPQLILSAVPQAGIAMPAPKGRSKPGTLLGDRLNVSELFSAAGKARKLLFVGECSLSFSTACAKLCGITPLPWMATELNWPSAGAVGQEHDRNGGYLACLGVQVVAASVNARNLGNLDFSCDGVLWAMPYPDAFSPHAAKLSSGLSDTMRELIHDFVKSAAPLVKGKLGHVSVVLMSRQHLGWGLRQDIAVPGVGTLVPEMRVYDLAPLTRAGYQPRFGDHRDILGREASYHNIGEAVVVQWRWKISSSDMPQGMSDTRLRRRM</sequence>
<feature type="compositionally biased region" description="Acidic residues" evidence="6">
    <location>
        <begin position="883"/>
        <end position="900"/>
    </location>
</feature>
<feature type="domain" description="Fibronectin type-III" evidence="9">
    <location>
        <begin position="562"/>
        <end position="665"/>
    </location>
</feature>
<evidence type="ECO:0000259" key="8">
    <source>
        <dbReference type="PROSITE" id="PS50234"/>
    </source>
</evidence>
<feature type="domain" description="Fibronectin type-III" evidence="9">
    <location>
        <begin position="138"/>
        <end position="245"/>
    </location>
</feature>
<dbReference type="InterPro" id="IPR036116">
    <property type="entry name" value="FN3_sf"/>
</dbReference>
<dbReference type="InterPro" id="IPR036465">
    <property type="entry name" value="vWFA_dom_sf"/>
</dbReference>
<evidence type="ECO:0000256" key="1">
    <source>
        <dbReference type="ARBA" id="ARBA00004239"/>
    </source>
</evidence>
<feature type="domain" description="Fibronectin type-III" evidence="9">
    <location>
        <begin position="31"/>
        <end position="136"/>
    </location>
</feature>
<keyword evidence="4" id="KW-0677">Repeat</keyword>
<keyword evidence="7" id="KW-0732">Signal</keyword>
<dbReference type="Gene3D" id="3.40.50.410">
    <property type="entry name" value="von Willebrand factor, type A domain"/>
    <property type="match status" value="1"/>
</dbReference>
<evidence type="ECO:0000259" key="9">
    <source>
        <dbReference type="PROSITE" id="PS50853"/>
    </source>
</evidence>
<dbReference type="Pfam" id="PF02816">
    <property type="entry name" value="Alpha_kinase"/>
    <property type="match status" value="1"/>
</dbReference>
<feature type="domain" description="Fibronectin type-III" evidence="9">
    <location>
        <begin position="667"/>
        <end position="773"/>
    </location>
</feature>
<feature type="domain" description="Alpha-type protein kinase" evidence="10">
    <location>
        <begin position="1175"/>
        <end position="1397"/>
    </location>
</feature>
<dbReference type="PANTHER" id="PTHR13817">
    <property type="entry name" value="TITIN"/>
    <property type="match status" value="1"/>
</dbReference>
<dbReference type="GO" id="GO:0005524">
    <property type="term" value="F:ATP binding"/>
    <property type="evidence" value="ECO:0007669"/>
    <property type="project" value="InterPro"/>
</dbReference>
<evidence type="ECO:0000256" key="6">
    <source>
        <dbReference type="SAM" id="MobiDB-lite"/>
    </source>
</evidence>
<keyword evidence="5" id="KW-0418">Kinase</keyword>
<dbReference type="InterPro" id="IPR050964">
    <property type="entry name" value="Striated_Muscle_Regulatory"/>
</dbReference>
<dbReference type="InterPro" id="IPR004166">
    <property type="entry name" value="a-kinase_dom"/>
</dbReference>
<keyword evidence="2" id="KW-0723">Serine/threonine-protein kinase</keyword>
<dbReference type="EMBL" id="CAJNNV010000013">
    <property type="protein sequence ID" value="CAE8581048.1"/>
    <property type="molecule type" value="Genomic_DNA"/>
</dbReference>
<name>A0A813CZJ4_POLGL</name>
<dbReference type="Proteomes" id="UP000654075">
    <property type="component" value="Unassembled WGS sequence"/>
</dbReference>
<feature type="domain" description="VWFA" evidence="8">
    <location>
        <begin position="937"/>
        <end position="1124"/>
    </location>
</feature>
<dbReference type="CDD" id="cd00063">
    <property type="entry name" value="FN3"/>
    <property type="match status" value="8"/>
</dbReference>
<dbReference type="SUPFAM" id="SSF56112">
    <property type="entry name" value="Protein kinase-like (PK-like)"/>
    <property type="match status" value="1"/>
</dbReference>
<keyword evidence="12" id="KW-1185">Reference proteome</keyword>
<evidence type="ECO:0000256" key="5">
    <source>
        <dbReference type="ARBA" id="ARBA00022777"/>
    </source>
</evidence>
<accession>A0A813CZJ4</accession>
<dbReference type="InterPro" id="IPR003961">
    <property type="entry name" value="FN3_dom"/>
</dbReference>
<dbReference type="GO" id="GO:0005576">
    <property type="term" value="C:extracellular region"/>
    <property type="evidence" value="ECO:0007669"/>
    <property type="project" value="UniProtKB-SubCell"/>
</dbReference>
<dbReference type="PANTHER" id="PTHR13817:SF173">
    <property type="entry name" value="FRAZZLED"/>
    <property type="match status" value="1"/>
</dbReference>
<dbReference type="SMART" id="SM00060">
    <property type="entry name" value="FN3"/>
    <property type="match status" value="8"/>
</dbReference>
<dbReference type="InterPro" id="IPR011009">
    <property type="entry name" value="Kinase-like_dom_sf"/>
</dbReference>
<dbReference type="SUPFAM" id="SSF49265">
    <property type="entry name" value="Fibronectin type III"/>
    <property type="match status" value="5"/>
</dbReference>
<gene>
    <name evidence="11" type="ORF">PGLA1383_LOCUS81</name>
</gene>
<protein>
    <recommendedName>
        <fullName evidence="13">Alpha-type protein kinase domain-containing protein</fullName>
    </recommendedName>
</protein>
<organism evidence="11 12">
    <name type="scientific">Polarella glacialis</name>
    <name type="common">Dinoflagellate</name>
    <dbReference type="NCBI Taxonomy" id="89957"/>
    <lineage>
        <taxon>Eukaryota</taxon>
        <taxon>Sar</taxon>
        <taxon>Alveolata</taxon>
        <taxon>Dinophyceae</taxon>
        <taxon>Suessiales</taxon>
        <taxon>Suessiaceae</taxon>
        <taxon>Polarella</taxon>
    </lineage>
</organism>
<evidence type="ECO:0000256" key="2">
    <source>
        <dbReference type="ARBA" id="ARBA00022527"/>
    </source>
</evidence>
<comment type="subcellular location">
    <subcellularLocation>
        <location evidence="1">Secreted</location>
        <location evidence="1">Extracellular space</location>
    </subcellularLocation>
</comment>
<dbReference type="Pfam" id="PF00041">
    <property type="entry name" value="fn3"/>
    <property type="match status" value="2"/>
</dbReference>
<evidence type="ECO:0000313" key="11">
    <source>
        <dbReference type="EMBL" id="CAE8581048.1"/>
    </source>
</evidence>
<comment type="caution">
    <text evidence="11">The sequence shown here is derived from an EMBL/GenBank/DDBJ whole genome shotgun (WGS) entry which is preliminary data.</text>
</comment>
<dbReference type="Gene3D" id="3.20.200.10">
    <property type="entry name" value="MHCK/EF2 kinase"/>
    <property type="match status" value="1"/>
</dbReference>
<feature type="chain" id="PRO_5032456035" description="Alpha-type protein kinase domain-containing protein" evidence="7">
    <location>
        <begin position="27"/>
        <end position="1667"/>
    </location>
</feature>
<dbReference type="Gene3D" id="2.60.40.10">
    <property type="entry name" value="Immunoglobulins"/>
    <property type="match status" value="8"/>
</dbReference>
<keyword evidence="3" id="KW-0808">Transferase</keyword>
<feature type="domain" description="Fibronectin type-III" evidence="9">
    <location>
        <begin position="346"/>
        <end position="451"/>
    </location>
</feature>
<feature type="region of interest" description="Disordered" evidence="6">
    <location>
        <begin position="866"/>
        <end position="900"/>
    </location>
</feature>
<evidence type="ECO:0000256" key="3">
    <source>
        <dbReference type="ARBA" id="ARBA00022679"/>
    </source>
</evidence>
<dbReference type="SMART" id="SM00811">
    <property type="entry name" value="Alpha_kinase"/>
    <property type="match status" value="1"/>
</dbReference>